<dbReference type="EMBL" id="JAATJS010000007">
    <property type="protein sequence ID" value="NIX78293.1"/>
    <property type="molecule type" value="Genomic_DNA"/>
</dbReference>
<evidence type="ECO:0000313" key="3">
    <source>
        <dbReference type="EMBL" id="NIX78293.1"/>
    </source>
</evidence>
<keyword evidence="4" id="KW-1185">Reference proteome</keyword>
<evidence type="ECO:0000256" key="1">
    <source>
        <dbReference type="SAM" id="MobiDB-lite"/>
    </source>
</evidence>
<dbReference type="InterPro" id="IPR031482">
    <property type="entry name" value="CBP_BcsN"/>
</dbReference>
<proteinExistence type="predicted"/>
<reference evidence="3 4" key="1">
    <citation type="submission" date="2020-03" db="EMBL/GenBank/DDBJ databases">
        <title>The genome sequence of Microvirga sp. c23x22.</title>
        <authorList>
            <person name="Zhang X."/>
        </authorList>
    </citation>
    <scope>NUCLEOTIDE SEQUENCE [LARGE SCALE GENOMIC DNA]</scope>
    <source>
        <strain evidence="4">c23x22</strain>
    </source>
</reference>
<dbReference type="Pfam" id="PF17038">
    <property type="entry name" value="CBP_BcsN"/>
    <property type="match status" value="1"/>
</dbReference>
<name>A0ABX0VEN1_9HYPH</name>
<keyword evidence="2" id="KW-0732">Signal</keyword>
<gene>
    <name evidence="3" type="primary">bcsN</name>
    <name evidence="3" type="ORF">HB375_16995</name>
</gene>
<feature type="chain" id="PRO_5047308010" evidence="2">
    <location>
        <begin position="22"/>
        <end position="287"/>
    </location>
</feature>
<sequence>MRTRIRDLAKVAALTALVATAAGCAARPEIRYASLTGEVSAAQAIILPPPGGLSVVAVLQRKFINGVSQEVALSTTSRTAGQNAFYVNLINDAGMQSEVEDTLKLNPLTHDRMQEEMEERLPGVPMNISLIYVQNKYGPFGFATGRAASGDVCLYAWQQIEHNQASFFATNNGISIRLRLCAAGATEEQLLRAMYGFTIAAYFPSDIWGSNLVPPPVEPQLGQLGAPIYPTGMEAYSGAVLPPTQPRAPVIRTAPRPRASILEPAALPAAERNPLSGYPLVPPPPSQ</sequence>
<evidence type="ECO:0000313" key="4">
    <source>
        <dbReference type="Proteomes" id="UP000707352"/>
    </source>
</evidence>
<comment type="caution">
    <text evidence="3">The sequence shown here is derived from an EMBL/GenBank/DDBJ whole genome shotgun (WGS) entry which is preliminary data.</text>
</comment>
<protein>
    <submittedName>
        <fullName evidence="3">Cellulose biosynthesis protein BcsN</fullName>
    </submittedName>
</protein>
<feature type="signal peptide" evidence="2">
    <location>
        <begin position="1"/>
        <end position="21"/>
    </location>
</feature>
<dbReference type="PROSITE" id="PS51257">
    <property type="entry name" value="PROKAR_LIPOPROTEIN"/>
    <property type="match status" value="1"/>
</dbReference>
<feature type="region of interest" description="Disordered" evidence="1">
    <location>
        <begin position="264"/>
        <end position="287"/>
    </location>
</feature>
<accession>A0ABX0VEN1</accession>
<organism evidence="3 4">
    <name type="scientific">Microvirga terricola</name>
    <dbReference type="NCBI Taxonomy" id="2719797"/>
    <lineage>
        <taxon>Bacteria</taxon>
        <taxon>Pseudomonadati</taxon>
        <taxon>Pseudomonadota</taxon>
        <taxon>Alphaproteobacteria</taxon>
        <taxon>Hyphomicrobiales</taxon>
        <taxon>Methylobacteriaceae</taxon>
        <taxon>Microvirga</taxon>
    </lineage>
</organism>
<evidence type="ECO:0000256" key="2">
    <source>
        <dbReference type="SAM" id="SignalP"/>
    </source>
</evidence>
<dbReference type="Proteomes" id="UP000707352">
    <property type="component" value="Unassembled WGS sequence"/>
</dbReference>
<dbReference type="RefSeq" id="WP_167674204.1">
    <property type="nucleotide sequence ID" value="NZ_JAATJS010000007.1"/>
</dbReference>